<dbReference type="AlphaFoldDB" id="A0A7X5UPE6"/>
<organism evidence="2 3">
    <name type="scientific">Saccharomonospora amisosensis</name>
    <dbReference type="NCBI Taxonomy" id="1128677"/>
    <lineage>
        <taxon>Bacteria</taxon>
        <taxon>Bacillati</taxon>
        <taxon>Actinomycetota</taxon>
        <taxon>Actinomycetes</taxon>
        <taxon>Pseudonocardiales</taxon>
        <taxon>Pseudonocardiaceae</taxon>
        <taxon>Saccharomonospora</taxon>
    </lineage>
</organism>
<dbReference type="InterPro" id="IPR036689">
    <property type="entry name" value="ESAT-6-like_sf"/>
</dbReference>
<protein>
    <submittedName>
        <fullName evidence="2">Uncharacterized protein YukE</fullName>
    </submittedName>
</protein>
<dbReference type="InterPro" id="IPR038332">
    <property type="entry name" value="PPE_sf"/>
</dbReference>
<comment type="caution">
    <text evidence="2">The sequence shown here is derived from an EMBL/GenBank/DDBJ whole genome shotgun (WGS) entry which is preliminary data.</text>
</comment>
<dbReference type="Proteomes" id="UP000545493">
    <property type="component" value="Unassembled WGS sequence"/>
</dbReference>
<accession>A0A7X5UPE6</accession>
<gene>
    <name evidence="2" type="ORF">FHU38_002074</name>
</gene>
<dbReference type="EMBL" id="JAAOYM010000001">
    <property type="protein sequence ID" value="NIJ11730.1"/>
    <property type="molecule type" value="Genomic_DNA"/>
</dbReference>
<dbReference type="SUPFAM" id="SSF140453">
    <property type="entry name" value="EsxAB dimer-like"/>
    <property type="match status" value="1"/>
</dbReference>
<reference evidence="2 3" key="1">
    <citation type="submission" date="2020-03" db="EMBL/GenBank/DDBJ databases">
        <title>Sequencing the genomes of 1000 actinobacteria strains.</title>
        <authorList>
            <person name="Klenk H.-P."/>
        </authorList>
    </citation>
    <scope>NUCLEOTIDE SEQUENCE [LARGE SCALE GENOMIC DNA]</scope>
    <source>
        <strain evidence="2 3">DSM 45685</strain>
    </source>
</reference>
<feature type="region of interest" description="Disordered" evidence="1">
    <location>
        <begin position="381"/>
        <end position="403"/>
    </location>
</feature>
<sequence>MVDLDSAESRTNTSGAGIIDTVRSTGAAIQGEDWGEFAASAGVLALDGLAMVVDPVGTLLAAGVGWLIEHIEPLKDGLDKLAGDPAAIQQGADTWSDVQSELKAIAAEIPGIVERDIPNWTGAAADKYRARAQDMADGVEALAESAGNAATVVATAGTMVSTCRAIIRDIVAAFIAELIKGALAALATSVVSFGATVAGYITYAVGRIGMKVAEIAAKISKLLAKLGKAGAHLAKVLDDIAEVAAKIGSKLGKLGSTVGKVAPGPGTTISGVGEGFARAGSRLDDVASSVGRGADRVTGVADDIGDFAARTGSRAGDQVASGRHLIDNADDIGARAGDFVRNGPLSNGPLREFGETAGLVNDGYKLNPTGIAARGVAYGPQYEEQNDTEDIREGNTDFRHEQR</sequence>
<evidence type="ECO:0000313" key="2">
    <source>
        <dbReference type="EMBL" id="NIJ11730.1"/>
    </source>
</evidence>
<keyword evidence="3" id="KW-1185">Reference proteome</keyword>
<dbReference type="Gene3D" id="1.20.1260.20">
    <property type="entry name" value="PPE superfamily"/>
    <property type="match status" value="1"/>
</dbReference>
<evidence type="ECO:0000313" key="3">
    <source>
        <dbReference type="Proteomes" id="UP000545493"/>
    </source>
</evidence>
<proteinExistence type="predicted"/>
<feature type="compositionally biased region" description="Basic and acidic residues" evidence="1">
    <location>
        <begin position="389"/>
        <end position="403"/>
    </location>
</feature>
<name>A0A7X5UPE6_9PSEU</name>
<dbReference type="RefSeq" id="WP_167169436.1">
    <property type="nucleotide sequence ID" value="NZ_JAAOYM010000001.1"/>
</dbReference>
<evidence type="ECO:0000256" key="1">
    <source>
        <dbReference type="SAM" id="MobiDB-lite"/>
    </source>
</evidence>